<dbReference type="EMBL" id="ADLT01000015">
    <property type="protein sequence ID" value="EHO63497.1"/>
    <property type="molecule type" value="Genomic_DNA"/>
</dbReference>
<evidence type="ECO:0000256" key="7">
    <source>
        <dbReference type="SAM" id="Phobius"/>
    </source>
</evidence>
<dbReference type="HOGENOM" id="CLU_017959_8_0_9"/>
<dbReference type="Pfam" id="PF00860">
    <property type="entry name" value="Xan_ur_permease"/>
    <property type="match status" value="1"/>
</dbReference>
<comment type="subcellular location">
    <subcellularLocation>
        <location evidence="1">Membrane</location>
        <topology evidence="1">Multi-pass membrane protein</topology>
    </subcellularLocation>
</comment>
<dbReference type="PATRIC" id="fig|742743.3.peg.529"/>
<evidence type="ECO:0000313" key="8">
    <source>
        <dbReference type="EMBL" id="EHO63497.1"/>
    </source>
</evidence>
<reference evidence="8 9" key="1">
    <citation type="submission" date="2011-11" db="EMBL/GenBank/DDBJ databases">
        <title>The Genome Sequence of Dialister succinatiphilus YIT 11850.</title>
        <authorList>
            <consortium name="The Broad Institute Genome Sequencing Platform"/>
            <person name="Earl A."/>
            <person name="Ward D."/>
            <person name="Feldgarden M."/>
            <person name="Gevers D."/>
            <person name="Morotomi M."/>
            <person name="Young S.K."/>
            <person name="Zeng Q."/>
            <person name="Gargeya S."/>
            <person name="Fitzgerald M."/>
            <person name="Haas B."/>
            <person name="Abouelleil A."/>
            <person name="Alvarado L."/>
            <person name="Arachchi H.M."/>
            <person name="Berlin A."/>
            <person name="Brown A."/>
            <person name="Chapman S.B."/>
            <person name="Dunbar C."/>
            <person name="Gearin G."/>
            <person name="Goldberg J."/>
            <person name="Griggs A."/>
            <person name="Gujja S."/>
            <person name="Heiman D."/>
            <person name="Howarth C."/>
            <person name="Lui A."/>
            <person name="MacDonald P.J.P."/>
            <person name="Montmayeur A."/>
            <person name="Murphy C."/>
            <person name="Neiman D."/>
            <person name="Pearson M."/>
            <person name="Priest M."/>
            <person name="Roberts A."/>
            <person name="Saif S."/>
            <person name="Shea T."/>
            <person name="Sisk P."/>
            <person name="Stolte C."/>
            <person name="Sykes S."/>
            <person name="Wortman J."/>
            <person name="Nusbaum C."/>
            <person name="Birren B."/>
        </authorList>
    </citation>
    <scope>NUCLEOTIDE SEQUENCE [LARGE SCALE GENOMIC DNA]</scope>
    <source>
        <strain evidence="8 9">YIT 11850</strain>
    </source>
</reference>
<dbReference type="Proteomes" id="UP000003277">
    <property type="component" value="Unassembled WGS sequence"/>
</dbReference>
<dbReference type="PANTHER" id="PTHR42810:SF2">
    <property type="entry name" value="PURINE PERMEASE C1399.01C-RELATED"/>
    <property type="match status" value="1"/>
</dbReference>
<keyword evidence="6 7" id="KW-0472">Membrane</keyword>
<feature type="transmembrane region" description="Helical" evidence="7">
    <location>
        <begin position="346"/>
        <end position="367"/>
    </location>
</feature>
<keyword evidence="9" id="KW-1185">Reference proteome</keyword>
<feature type="transmembrane region" description="Helical" evidence="7">
    <location>
        <begin position="135"/>
        <end position="156"/>
    </location>
</feature>
<feature type="transmembrane region" description="Helical" evidence="7">
    <location>
        <begin position="406"/>
        <end position="427"/>
    </location>
</feature>
<evidence type="ECO:0000256" key="6">
    <source>
        <dbReference type="ARBA" id="ARBA00023136"/>
    </source>
</evidence>
<feature type="transmembrane region" description="Helical" evidence="7">
    <location>
        <begin position="195"/>
        <end position="214"/>
    </location>
</feature>
<sequence length="443" mass="46428">MKTNDPIYQLKGEISVRKAVPFGLQHVLAMFVANIAPILIVAGAVKMSPEESGALVQSAMIVAGLGSLLQMFPLWRLGSGLPIIMGISFTFVSVACVIGTKYGYGAVLGAALIGGVLEGILGLGATWWKRFVPPIVSASVVTAIGFSLLPIGANSFGGGFGAPDFGDAKYLIVGSITLVSCLIFNVKAHSFYKQLSVLFGLVVGYAAAYFYGMVDLSRISQVSIISVPSILPVPLEFHADAIFSIFLIFLVSATETLGDTSALAAMGFGRTPTNREVSGSIAVDGFISSLSSLFGCMPITSFSQNVGLIAMTHVVNRKAIGCGAVIMILAGLIPALGVILASLPNAVLGGCTLMMFGSIVVSGVRMLGDCGYSQRNMSIAALSLSIGLGFTQTPQIFHIFPDLFRSVFADNCVAVVFIVAMVLNLVFPKDKEKDEGDKPEIVE</sequence>
<dbReference type="RefSeq" id="WP_008859018.1">
    <property type="nucleotide sequence ID" value="NZ_JH591187.1"/>
</dbReference>
<evidence type="ECO:0000256" key="2">
    <source>
        <dbReference type="ARBA" id="ARBA00008821"/>
    </source>
</evidence>
<comment type="similarity">
    <text evidence="2">Belongs to the nucleobase:cation symporter-2 (NCS2) (TC 2.A.40) family.</text>
</comment>
<keyword evidence="4 7" id="KW-0812">Transmembrane</keyword>
<dbReference type="NCBIfam" id="NF037981">
    <property type="entry name" value="NCS2_1"/>
    <property type="match status" value="1"/>
</dbReference>
<feature type="transmembrane region" description="Helical" evidence="7">
    <location>
        <begin position="54"/>
        <end position="74"/>
    </location>
</feature>
<dbReference type="GO" id="GO:0042907">
    <property type="term" value="F:xanthine transmembrane transporter activity"/>
    <property type="evidence" value="ECO:0007669"/>
    <property type="project" value="TreeGrafter"/>
</dbReference>
<feature type="transmembrane region" description="Helical" evidence="7">
    <location>
        <begin position="106"/>
        <end position="128"/>
    </location>
</feature>
<feature type="transmembrane region" description="Helical" evidence="7">
    <location>
        <begin position="81"/>
        <end position="100"/>
    </location>
</feature>
<keyword evidence="5 7" id="KW-1133">Transmembrane helix</keyword>
<evidence type="ECO:0000256" key="3">
    <source>
        <dbReference type="ARBA" id="ARBA00022448"/>
    </source>
</evidence>
<gene>
    <name evidence="8" type="ORF">HMPREF9453_00514</name>
</gene>
<dbReference type="AlphaFoldDB" id="H1CYS6"/>
<name>H1CYS6_9FIRM</name>
<dbReference type="GO" id="GO:0005886">
    <property type="term" value="C:plasma membrane"/>
    <property type="evidence" value="ECO:0007669"/>
    <property type="project" value="TreeGrafter"/>
</dbReference>
<feature type="transmembrane region" description="Helical" evidence="7">
    <location>
        <begin position="20"/>
        <end position="42"/>
    </location>
</feature>
<organism evidence="8 9">
    <name type="scientific">Dialister succinatiphilus YIT 11850</name>
    <dbReference type="NCBI Taxonomy" id="742743"/>
    <lineage>
        <taxon>Bacteria</taxon>
        <taxon>Bacillati</taxon>
        <taxon>Bacillota</taxon>
        <taxon>Negativicutes</taxon>
        <taxon>Veillonellales</taxon>
        <taxon>Veillonellaceae</taxon>
        <taxon>Dialister</taxon>
    </lineage>
</organism>
<keyword evidence="3" id="KW-0813">Transport</keyword>
<feature type="transmembrane region" description="Helical" evidence="7">
    <location>
        <begin position="379"/>
        <end position="400"/>
    </location>
</feature>
<accession>H1CYS6</accession>
<dbReference type="eggNOG" id="COG2233">
    <property type="taxonomic scope" value="Bacteria"/>
</dbReference>
<dbReference type="InterPro" id="IPR006042">
    <property type="entry name" value="Xan_ur_permease"/>
</dbReference>
<feature type="transmembrane region" description="Helical" evidence="7">
    <location>
        <begin position="168"/>
        <end position="186"/>
    </location>
</feature>
<dbReference type="PANTHER" id="PTHR42810">
    <property type="entry name" value="PURINE PERMEASE C1399.01C-RELATED"/>
    <property type="match status" value="1"/>
</dbReference>
<evidence type="ECO:0000313" key="9">
    <source>
        <dbReference type="Proteomes" id="UP000003277"/>
    </source>
</evidence>
<protein>
    <submittedName>
        <fullName evidence="8">Xanthine permease</fullName>
    </submittedName>
</protein>
<feature type="transmembrane region" description="Helical" evidence="7">
    <location>
        <begin position="319"/>
        <end position="340"/>
    </location>
</feature>
<evidence type="ECO:0000256" key="4">
    <source>
        <dbReference type="ARBA" id="ARBA00022692"/>
    </source>
</evidence>
<evidence type="ECO:0000256" key="5">
    <source>
        <dbReference type="ARBA" id="ARBA00022989"/>
    </source>
</evidence>
<evidence type="ECO:0000256" key="1">
    <source>
        <dbReference type="ARBA" id="ARBA00004141"/>
    </source>
</evidence>
<comment type="caution">
    <text evidence="8">The sequence shown here is derived from an EMBL/GenBank/DDBJ whole genome shotgun (WGS) entry which is preliminary data.</text>
</comment>
<dbReference type="STRING" id="742743.HMPREF9453_00514"/>
<dbReference type="OrthoDB" id="9805749at2"/>
<dbReference type="PROSITE" id="PS01116">
    <property type="entry name" value="XANTH_URACIL_PERMASE"/>
    <property type="match status" value="1"/>
</dbReference>
<dbReference type="NCBIfam" id="TIGR00801">
    <property type="entry name" value="ncs2"/>
    <property type="match status" value="1"/>
</dbReference>
<dbReference type="InterPro" id="IPR006043">
    <property type="entry name" value="NCS2"/>
</dbReference>
<proteinExistence type="inferred from homology"/>